<dbReference type="AlphaFoldDB" id="A0AAV4V2F0"/>
<reference evidence="1 2" key="1">
    <citation type="submission" date="2021-06" db="EMBL/GenBank/DDBJ databases">
        <title>Caerostris darwini draft genome.</title>
        <authorList>
            <person name="Kono N."/>
            <person name="Arakawa K."/>
        </authorList>
    </citation>
    <scope>NUCLEOTIDE SEQUENCE [LARGE SCALE GENOMIC DNA]</scope>
</reference>
<comment type="caution">
    <text evidence="1">The sequence shown here is derived from an EMBL/GenBank/DDBJ whole genome shotgun (WGS) entry which is preliminary data.</text>
</comment>
<protein>
    <submittedName>
        <fullName evidence="1">Uncharacterized protein</fullName>
    </submittedName>
</protein>
<evidence type="ECO:0000313" key="2">
    <source>
        <dbReference type="Proteomes" id="UP001054837"/>
    </source>
</evidence>
<organism evidence="1 2">
    <name type="scientific">Caerostris darwini</name>
    <dbReference type="NCBI Taxonomy" id="1538125"/>
    <lineage>
        <taxon>Eukaryota</taxon>
        <taxon>Metazoa</taxon>
        <taxon>Ecdysozoa</taxon>
        <taxon>Arthropoda</taxon>
        <taxon>Chelicerata</taxon>
        <taxon>Arachnida</taxon>
        <taxon>Araneae</taxon>
        <taxon>Araneomorphae</taxon>
        <taxon>Entelegynae</taxon>
        <taxon>Araneoidea</taxon>
        <taxon>Araneidae</taxon>
        <taxon>Caerostris</taxon>
    </lineage>
</organism>
<proteinExistence type="predicted"/>
<dbReference type="Proteomes" id="UP001054837">
    <property type="component" value="Unassembled WGS sequence"/>
</dbReference>
<dbReference type="EMBL" id="BPLQ01012237">
    <property type="protein sequence ID" value="GIY63874.1"/>
    <property type="molecule type" value="Genomic_DNA"/>
</dbReference>
<evidence type="ECO:0000313" key="1">
    <source>
        <dbReference type="EMBL" id="GIY63874.1"/>
    </source>
</evidence>
<keyword evidence="2" id="KW-1185">Reference proteome</keyword>
<name>A0AAV4V2F0_9ARAC</name>
<accession>A0AAV4V2F0</accession>
<gene>
    <name evidence="1" type="ORF">CDAR_261781</name>
</gene>
<sequence length="188" mass="21419">MGHISTWKTVQRLYSAFLLLVTDDVIRKQCLKKRNQIPGRVENANNLSSYSTGIGRRTVPGDRIIHQQSSCPPPRSTIKTSWTERNVYPKSINLHDSDDRSVDAYHSHSRNCYEEGSYYVGQFVLTEPRLTVIGYPDHIPDDSSLVFGSRSCPNHPHSPFSPSDHKVWSLSRCVRPMLIPSLINLWAE</sequence>